<name>A0A5M9JAX6_MONFR</name>
<dbReference type="GO" id="GO:0005737">
    <property type="term" value="C:cytoplasm"/>
    <property type="evidence" value="ECO:0007669"/>
    <property type="project" value="TreeGrafter"/>
</dbReference>
<evidence type="ECO:0000313" key="3">
    <source>
        <dbReference type="EMBL" id="KAA8564816.1"/>
    </source>
</evidence>
<accession>A0A5M9JAX6</accession>
<keyword evidence="4" id="KW-1185">Reference proteome</keyword>
<evidence type="ECO:0000256" key="2">
    <source>
        <dbReference type="ARBA" id="ARBA00023043"/>
    </source>
</evidence>
<dbReference type="GO" id="GO:0005634">
    <property type="term" value="C:nucleus"/>
    <property type="evidence" value="ECO:0007669"/>
    <property type="project" value="TreeGrafter"/>
</dbReference>
<keyword evidence="1" id="KW-0677">Repeat</keyword>
<reference evidence="3 4" key="1">
    <citation type="submission" date="2019-06" db="EMBL/GenBank/DDBJ databases">
        <title>Genome Sequence of the Brown Rot Fungal Pathogen Monilinia fructicola.</title>
        <authorList>
            <person name="De Miccolis Angelini R.M."/>
            <person name="Landi L."/>
            <person name="Abate D."/>
            <person name="Pollastro S."/>
            <person name="Romanazzi G."/>
            <person name="Faretra F."/>
        </authorList>
    </citation>
    <scope>NUCLEOTIDE SEQUENCE [LARGE SCALE GENOMIC DNA]</scope>
    <source>
        <strain evidence="3 4">Mfrc123</strain>
    </source>
</reference>
<dbReference type="Gene3D" id="1.25.40.20">
    <property type="entry name" value="Ankyrin repeat-containing domain"/>
    <property type="match status" value="1"/>
</dbReference>
<gene>
    <name evidence="3" type="ORF">EYC84_010587</name>
</gene>
<sequence>MDSGNLKEIHAALEAAARSADVETVRLLLDSGAKIENGYPLLSAAGVCPSETNPHAALVTTSREFDIARIPVMELLVSHGVDLNEKEESRYMVPGYPIVYAVMVGAVERVNWLLEHGANLELKGSYGSAVNYGELMRSEEMKRAIRAGVNARKWLEDHDPRETNSVA</sequence>
<dbReference type="Proteomes" id="UP000322873">
    <property type="component" value="Unassembled WGS sequence"/>
</dbReference>
<dbReference type="PANTHER" id="PTHR24189">
    <property type="entry name" value="MYOTROPHIN"/>
    <property type="match status" value="1"/>
</dbReference>
<dbReference type="AlphaFoldDB" id="A0A5M9JAX6"/>
<dbReference type="PANTHER" id="PTHR24189:SF50">
    <property type="entry name" value="ANKYRIN REPEAT AND SOCS BOX PROTEIN 2"/>
    <property type="match status" value="1"/>
</dbReference>
<evidence type="ECO:0000313" key="4">
    <source>
        <dbReference type="Proteomes" id="UP000322873"/>
    </source>
</evidence>
<dbReference type="InterPro" id="IPR050745">
    <property type="entry name" value="Multifunctional_regulatory"/>
</dbReference>
<dbReference type="EMBL" id="VICG01000014">
    <property type="protein sequence ID" value="KAA8564816.1"/>
    <property type="molecule type" value="Genomic_DNA"/>
</dbReference>
<proteinExistence type="predicted"/>
<dbReference type="SUPFAM" id="SSF48403">
    <property type="entry name" value="Ankyrin repeat"/>
    <property type="match status" value="1"/>
</dbReference>
<protein>
    <submittedName>
        <fullName evidence="3">Uncharacterized protein</fullName>
    </submittedName>
</protein>
<comment type="caution">
    <text evidence="3">The sequence shown here is derived from an EMBL/GenBank/DDBJ whole genome shotgun (WGS) entry which is preliminary data.</text>
</comment>
<organism evidence="3 4">
    <name type="scientific">Monilinia fructicola</name>
    <name type="common">Brown rot fungus</name>
    <name type="synonym">Ciboria fructicola</name>
    <dbReference type="NCBI Taxonomy" id="38448"/>
    <lineage>
        <taxon>Eukaryota</taxon>
        <taxon>Fungi</taxon>
        <taxon>Dikarya</taxon>
        <taxon>Ascomycota</taxon>
        <taxon>Pezizomycotina</taxon>
        <taxon>Leotiomycetes</taxon>
        <taxon>Helotiales</taxon>
        <taxon>Sclerotiniaceae</taxon>
        <taxon>Monilinia</taxon>
    </lineage>
</organism>
<dbReference type="InterPro" id="IPR036770">
    <property type="entry name" value="Ankyrin_rpt-contain_sf"/>
</dbReference>
<evidence type="ECO:0000256" key="1">
    <source>
        <dbReference type="ARBA" id="ARBA00022737"/>
    </source>
</evidence>
<keyword evidence="2" id="KW-0040">ANK repeat</keyword>